<dbReference type="OrthoDB" id="10047094at2759"/>
<evidence type="ECO:0000313" key="2">
    <source>
        <dbReference type="EMBL" id="CAF1647959.1"/>
    </source>
</evidence>
<feature type="chain" id="PRO_5032853072" evidence="1">
    <location>
        <begin position="19"/>
        <end position="222"/>
    </location>
</feature>
<evidence type="ECO:0000256" key="1">
    <source>
        <dbReference type="SAM" id="SignalP"/>
    </source>
</evidence>
<sequence length="222" mass="24921">MIMLKVILLVLIISTTFADARARRRRRQLSSASYYISDINPYSNSYSPTAPLTYPSGSYYNGPNYGYQNMGVTGDQPMYSADNSGVQNQYGAGYPSNYNNNNQYPFGTNQNYQLPNLGSTYGSGLYGAYGTLSYGYAPVGFNNQYPNWQQGNIAQYYTGGTGSGLSNPGFQWYRKFRNVPFQGQLNENFNRKPMGPNPQLPMGNQVMPNVRVKRRVRSNLQI</sequence>
<evidence type="ECO:0000313" key="3">
    <source>
        <dbReference type="Proteomes" id="UP000663834"/>
    </source>
</evidence>
<dbReference type="Proteomes" id="UP000663834">
    <property type="component" value="Unassembled WGS sequence"/>
</dbReference>
<comment type="caution">
    <text evidence="2">The sequence shown here is derived from an EMBL/GenBank/DDBJ whole genome shotgun (WGS) entry which is preliminary data.</text>
</comment>
<dbReference type="AlphaFoldDB" id="A0A816EMJ2"/>
<protein>
    <submittedName>
        <fullName evidence="2">Uncharacterized protein</fullName>
    </submittedName>
</protein>
<organism evidence="2 3">
    <name type="scientific">Rotaria magnacalcarata</name>
    <dbReference type="NCBI Taxonomy" id="392030"/>
    <lineage>
        <taxon>Eukaryota</taxon>
        <taxon>Metazoa</taxon>
        <taxon>Spiralia</taxon>
        <taxon>Gnathifera</taxon>
        <taxon>Rotifera</taxon>
        <taxon>Eurotatoria</taxon>
        <taxon>Bdelloidea</taxon>
        <taxon>Philodinida</taxon>
        <taxon>Philodinidae</taxon>
        <taxon>Rotaria</taxon>
    </lineage>
</organism>
<name>A0A816EMJ2_9BILA</name>
<accession>A0A816EMJ2</accession>
<keyword evidence="1" id="KW-0732">Signal</keyword>
<feature type="signal peptide" evidence="1">
    <location>
        <begin position="1"/>
        <end position="18"/>
    </location>
</feature>
<reference evidence="2" key="1">
    <citation type="submission" date="2021-02" db="EMBL/GenBank/DDBJ databases">
        <authorList>
            <person name="Nowell W R."/>
        </authorList>
    </citation>
    <scope>NUCLEOTIDE SEQUENCE</scope>
</reference>
<dbReference type="EMBL" id="CAJNOW010016138">
    <property type="protein sequence ID" value="CAF1647959.1"/>
    <property type="molecule type" value="Genomic_DNA"/>
</dbReference>
<gene>
    <name evidence="2" type="ORF">KQP761_LOCUS29377</name>
</gene>
<proteinExistence type="predicted"/>